<dbReference type="GO" id="GO:0045540">
    <property type="term" value="P:regulation of cholesterol biosynthetic process"/>
    <property type="evidence" value="ECO:0007669"/>
    <property type="project" value="TreeGrafter"/>
</dbReference>
<evidence type="ECO:0000256" key="8">
    <source>
        <dbReference type="ARBA" id="ARBA00022692"/>
    </source>
</evidence>
<dbReference type="GO" id="GO:0032936">
    <property type="term" value="C:SREBP-SCAP complex"/>
    <property type="evidence" value="ECO:0007669"/>
    <property type="project" value="TreeGrafter"/>
</dbReference>
<dbReference type="InterPro" id="IPR053958">
    <property type="entry name" value="HMGCR/SNAP/NPC1-like_SSD"/>
</dbReference>
<evidence type="ECO:0000256" key="15">
    <source>
        <dbReference type="ARBA" id="ARBA00023136"/>
    </source>
</evidence>
<evidence type="ECO:0000256" key="21">
    <source>
        <dbReference type="SAM" id="MobiDB-lite"/>
    </source>
</evidence>
<comment type="function">
    <text evidence="19">Escort protein required for cholesterol as well as lipid homeostasis. Regulates export of the SCAP-SREBP complex from the endoplasmic reticulum to the Golgi upon low cholesterol, thereby regulating the processing of sterol regulatory element-binding proteins (SREBPs) SREBF1/SREBP1 and SREBF2/SREBP2. At high sterol concentrations, formation of a ternary complex with INSIG (INSIG1 or INSIG2) leads to mask the ER export signal in SCAP, promoting retention of the complex in the endoplasmic reticulum. Low sterol concentrations trigger release of INSIG, a conformational change in the SSD domain of SCAP, unmasking of the ER export signal, promoting recruitment into COPII-coated vesicles and transport of the SCAP-SREBP to the Golgi: in the Golgi, SREBPs are then processed, releasing the transcription factor fragment of SREBPs from the membrane, its import into the nucleus and up-regulation of LDLR, INSIG1 and the mevalonate pathway. Binds cholesterol via its SSD domain.</text>
</comment>
<dbReference type="GO" id="GO:0005789">
    <property type="term" value="C:endoplasmic reticulum membrane"/>
    <property type="evidence" value="ECO:0007669"/>
    <property type="project" value="UniProtKB-SubCell"/>
</dbReference>
<evidence type="ECO:0000256" key="20">
    <source>
        <dbReference type="PROSITE-ProRule" id="PRU00221"/>
    </source>
</evidence>
<evidence type="ECO:0000256" key="9">
    <source>
        <dbReference type="ARBA" id="ARBA00022737"/>
    </source>
</evidence>
<feature type="transmembrane region" description="Helical" evidence="22">
    <location>
        <begin position="817"/>
        <end position="839"/>
    </location>
</feature>
<dbReference type="OrthoDB" id="361494at2759"/>
<feature type="compositionally biased region" description="Basic and acidic residues" evidence="21">
    <location>
        <begin position="1"/>
        <end position="45"/>
    </location>
</feature>
<keyword evidence="16" id="KW-1207">Sterol metabolism</keyword>
<dbReference type="InterPro" id="IPR030225">
    <property type="entry name" value="SCAP"/>
</dbReference>
<feature type="transmembrane region" description="Helical" evidence="22">
    <location>
        <begin position="380"/>
        <end position="396"/>
    </location>
</feature>
<evidence type="ECO:0000256" key="3">
    <source>
        <dbReference type="ARBA" id="ARBA00004653"/>
    </source>
</evidence>
<keyword evidence="25" id="KW-1185">Reference proteome</keyword>
<keyword evidence="15 22" id="KW-0472">Membrane</keyword>
<evidence type="ECO:0000256" key="16">
    <source>
        <dbReference type="ARBA" id="ARBA00023166"/>
    </source>
</evidence>
<evidence type="ECO:0000256" key="19">
    <source>
        <dbReference type="ARBA" id="ARBA00045958"/>
    </source>
</evidence>
<dbReference type="FunCoup" id="F4X7I1">
    <property type="interactions" value="524"/>
</dbReference>
<evidence type="ECO:0000256" key="12">
    <source>
        <dbReference type="ARBA" id="ARBA00023034"/>
    </source>
</evidence>
<dbReference type="STRING" id="103372.F4X7I1"/>
<dbReference type="GO" id="GO:0032934">
    <property type="term" value="F:sterol binding"/>
    <property type="evidence" value="ECO:0007669"/>
    <property type="project" value="InterPro"/>
</dbReference>
<evidence type="ECO:0000256" key="10">
    <source>
        <dbReference type="ARBA" id="ARBA00022824"/>
    </source>
</evidence>
<keyword evidence="10" id="KW-0256">Endoplasmic reticulum</keyword>
<feature type="domain" description="SSD" evidence="23">
    <location>
        <begin position="379"/>
        <end position="537"/>
    </location>
</feature>
<keyword evidence="17" id="KW-0325">Glycoprotein</keyword>
<dbReference type="GO" id="GO:0000139">
    <property type="term" value="C:Golgi membrane"/>
    <property type="evidence" value="ECO:0007669"/>
    <property type="project" value="UniProtKB-SubCell"/>
</dbReference>
<evidence type="ECO:0000256" key="14">
    <source>
        <dbReference type="ARBA" id="ARBA00023121"/>
    </source>
</evidence>
<dbReference type="Pfam" id="PF24006">
    <property type="entry name" value="SCAP_N"/>
    <property type="match status" value="1"/>
</dbReference>
<evidence type="ECO:0000256" key="13">
    <source>
        <dbReference type="ARBA" id="ARBA00023098"/>
    </source>
</evidence>
<accession>F4X7I1</accession>
<dbReference type="Pfam" id="PF00400">
    <property type="entry name" value="WD40"/>
    <property type="match status" value="1"/>
</dbReference>
<keyword evidence="11 22" id="KW-1133">Transmembrane helix</keyword>
<dbReference type="SMART" id="SM00320">
    <property type="entry name" value="WD40"/>
    <property type="match status" value="6"/>
</dbReference>
<evidence type="ECO:0000256" key="6">
    <source>
        <dbReference type="ARBA" id="ARBA00022548"/>
    </source>
</evidence>
<evidence type="ECO:0000256" key="4">
    <source>
        <dbReference type="ARBA" id="ARBA00007410"/>
    </source>
</evidence>
<dbReference type="InterPro" id="IPR057041">
    <property type="entry name" value="SCAP_N"/>
</dbReference>
<dbReference type="Pfam" id="PF24017">
    <property type="entry name" value="Beta-prop_SCAP"/>
    <property type="match status" value="1"/>
</dbReference>
<keyword evidence="7 20" id="KW-0853">WD repeat</keyword>
<dbReference type="InterPro" id="IPR057042">
    <property type="entry name" value="Beta-prop_SCAP"/>
</dbReference>
<evidence type="ECO:0000313" key="24">
    <source>
        <dbReference type="EMBL" id="EGI57619.1"/>
    </source>
</evidence>
<dbReference type="InterPro" id="IPR036322">
    <property type="entry name" value="WD40_repeat_dom_sf"/>
</dbReference>
<evidence type="ECO:0000256" key="22">
    <source>
        <dbReference type="SAM" id="Phobius"/>
    </source>
</evidence>
<protein>
    <recommendedName>
        <fullName evidence="5">Sterol regulatory element-binding protein cleavage-activating protein</fullName>
    </recommendedName>
</protein>
<keyword evidence="6" id="KW-0153">Cholesterol metabolism</keyword>
<dbReference type="PROSITE" id="PS50156">
    <property type="entry name" value="SSD"/>
    <property type="match status" value="1"/>
</dbReference>
<feature type="transmembrane region" description="Helical" evidence="22">
    <location>
        <begin position="408"/>
        <end position="434"/>
    </location>
</feature>
<dbReference type="SUPFAM" id="SSF50978">
    <property type="entry name" value="WD40 repeat-like"/>
    <property type="match status" value="1"/>
</dbReference>
<feature type="region of interest" description="Disordered" evidence="21">
    <location>
        <begin position="925"/>
        <end position="953"/>
    </location>
</feature>
<dbReference type="EMBL" id="GL888840">
    <property type="protein sequence ID" value="EGI57619.1"/>
    <property type="molecule type" value="Genomic_DNA"/>
</dbReference>
<dbReference type="SUPFAM" id="SSF82866">
    <property type="entry name" value="Multidrug efflux transporter AcrB transmembrane domain"/>
    <property type="match status" value="1"/>
</dbReference>
<feature type="region of interest" description="Disordered" evidence="21">
    <location>
        <begin position="1"/>
        <end position="71"/>
    </location>
</feature>
<dbReference type="InterPro" id="IPR000731">
    <property type="entry name" value="SSD"/>
</dbReference>
<evidence type="ECO:0000256" key="2">
    <source>
        <dbReference type="ARBA" id="ARBA00004557"/>
    </source>
</evidence>
<keyword evidence="18" id="KW-0753">Steroid metabolism</keyword>
<dbReference type="PANTHER" id="PTHR46378:SF1">
    <property type="entry name" value="STEROL REGULATORY ELEMENT-BINDING PROTEIN CLEAVAGE-ACTIVATING PROTEIN"/>
    <property type="match status" value="1"/>
</dbReference>
<name>F4X7I1_ACREC</name>
<dbReference type="GO" id="GO:0008203">
    <property type="term" value="P:cholesterol metabolic process"/>
    <property type="evidence" value="ECO:0007669"/>
    <property type="project" value="UniProtKB-KW"/>
</dbReference>
<keyword evidence="14" id="KW-0446">Lipid-binding</keyword>
<dbReference type="GO" id="GO:0032933">
    <property type="term" value="P:SREBP signaling pathway"/>
    <property type="evidence" value="ECO:0007669"/>
    <property type="project" value="InterPro"/>
</dbReference>
<dbReference type="InterPro" id="IPR015943">
    <property type="entry name" value="WD40/YVTN_repeat-like_dom_sf"/>
</dbReference>
<evidence type="ECO:0000256" key="7">
    <source>
        <dbReference type="ARBA" id="ARBA00022574"/>
    </source>
</evidence>
<dbReference type="InParanoid" id="F4X7I1"/>
<reference evidence="24" key="1">
    <citation type="submission" date="2011-02" db="EMBL/GenBank/DDBJ databases">
        <title>The genome of the leaf-cutting ant Acromyrmex echinatior suggests key adaptations to social evolution and fungus farming.</title>
        <authorList>
            <person name="Nygaard S."/>
            <person name="Zhang G."/>
        </authorList>
    </citation>
    <scope>NUCLEOTIDE SEQUENCE</scope>
</reference>
<organism evidence="25">
    <name type="scientific">Acromyrmex echinatior</name>
    <name type="common">Panamanian leafcutter ant</name>
    <name type="synonym">Acromyrmex octospinosus echinatior</name>
    <dbReference type="NCBI Taxonomy" id="103372"/>
    <lineage>
        <taxon>Eukaryota</taxon>
        <taxon>Metazoa</taxon>
        <taxon>Ecdysozoa</taxon>
        <taxon>Arthropoda</taxon>
        <taxon>Hexapoda</taxon>
        <taxon>Insecta</taxon>
        <taxon>Pterygota</taxon>
        <taxon>Neoptera</taxon>
        <taxon>Endopterygota</taxon>
        <taxon>Hymenoptera</taxon>
        <taxon>Apocrita</taxon>
        <taxon>Aculeata</taxon>
        <taxon>Formicoidea</taxon>
        <taxon>Formicidae</taxon>
        <taxon>Myrmicinae</taxon>
        <taxon>Acromyrmex</taxon>
    </lineage>
</organism>
<dbReference type="GO" id="GO:0012507">
    <property type="term" value="C:ER to Golgi transport vesicle membrane"/>
    <property type="evidence" value="ECO:0007669"/>
    <property type="project" value="UniProtKB-SubCell"/>
</dbReference>
<dbReference type="Proteomes" id="UP000007755">
    <property type="component" value="Unassembled WGS sequence"/>
</dbReference>
<gene>
    <name evidence="24" type="ORF">G5I_14360</name>
</gene>
<keyword evidence="13" id="KW-0443">Lipid metabolism</keyword>
<dbReference type="PROSITE" id="PS50082">
    <property type="entry name" value="WD_REPEATS_2"/>
    <property type="match status" value="1"/>
</dbReference>
<dbReference type="eggNOG" id="KOG1933">
    <property type="taxonomic scope" value="Eukaryota"/>
</dbReference>
<keyword evidence="8 22" id="KW-0812">Transmembrane</keyword>
<evidence type="ECO:0000313" key="25">
    <source>
        <dbReference type="Proteomes" id="UP000007755"/>
    </source>
</evidence>
<comment type="similarity">
    <text evidence="4">Belongs to the WD repeat SCAP family.</text>
</comment>
<evidence type="ECO:0000256" key="11">
    <source>
        <dbReference type="ARBA" id="ARBA00022989"/>
    </source>
</evidence>
<proteinExistence type="inferred from homology"/>
<keyword evidence="9" id="KW-0677">Repeat</keyword>
<evidence type="ECO:0000256" key="1">
    <source>
        <dbReference type="ARBA" id="ARBA00004477"/>
    </source>
</evidence>
<evidence type="ECO:0000259" key="23">
    <source>
        <dbReference type="PROSITE" id="PS50156"/>
    </source>
</evidence>
<dbReference type="PANTHER" id="PTHR46378">
    <property type="entry name" value="STEROL REGULATORY ELEMENT-BINDING PROTEIN CLEAVAGE-ACTIVATING PROTEIN"/>
    <property type="match status" value="1"/>
</dbReference>
<dbReference type="Pfam" id="PF12349">
    <property type="entry name" value="Sterol-sensing"/>
    <property type="match status" value="1"/>
</dbReference>
<feature type="compositionally biased region" description="Basic residues" evidence="21">
    <location>
        <begin position="46"/>
        <end position="55"/>
    </location>
</feature>
<keyword evidence="12" id="KW-0333">Golgi apparatus</keyword>
<dbReference type="Gene3D" id="2.130.10.10">
    <property type="entry name" value="YVTN repeat-like/Quinoprotein amine dehydrogenase"/>
    <property type="match status" value="2"/>
</dbReference>
<evidence type="ECO:0000256" key="5">
    <source>
        <dbReference type="ARBA" id="ARBA00019541"/>
    </source>
</evidence>
<sequence>MDVRRMGWGKEKRDARTDSGRRGGDRDRKGSRPYEARDQKRDQTAHRRRRRRRGAFPREIDSPSVLESSFPGRSVASCDEAEWLKDAVSYGRHDSLQTENVAWTAHIGEMSRSLPDRVAGLYYAHGLFCSSHPVIVLSLAISVLLLCCCPLVNLPMPGNAPKILINDTVLPVNDTETSVLYVQQVVLRIGVMPWSEDLTLMDAFRGPLYEVFNLLEIIQNYQHPETLKTLGQVCLHIEAVKKRNGKKAEVLPEYNCLVLSPANLWQQSIELFSQDTNLINTIFSYQNFQRGKISLAEVMFGMSLKETGVKRYPARVRQRILQYAVTIYLKKYDQEFIKGLQHRLRTYYQLHQTVDNSTDVDARNEVLNIFYPGEFNYSEFFPLMMTSLALFFYEYFQVRKIELVKSKIGIAFSASVTVMGSLSMTVGVCFFFGLTLSMSAKEVFPYLVIIFGLENIQVLTKSVVSTPAQLDVKIRVAQALSKEGWSITKNLLTEVTILTIGLFTFVPAIQEFCIFAIVGLLNDFFLQMVFFSTILAIDIRRTELSSENSKFHLSHIQTSRRQQFTTTITNRKPHIFRSKSHPRLNGLSTGPTNVIAPNTQNTHTLTKIPKRLRLVYLWARTRIFQRAFMVGMVVWISMAINNSGIIEHIIHLSETLKPETDIDGYTVDKPPSLNDYVKLNTVTPISISPATVAPNKLNEQSLTNDTTEELNKLRPMDFPPWNSLSLYHWSSILSMYNVSVAGGRVTILPTIKLSYAVSPQLAKQISNPNDVQHFQWQSLATAALDPLDFSDMEVPSRSEGRVFNTDTPFVPSSPMEIFLAALLCLISVIVVAYTMVVLYRCICTRNYAEWRASWHQQEKTHDYVTQLVLEAVPLVLEGHTQEVECIATDGNTVASTCLAGHIRIWDSTSGEQLAHIDRRQFFSGPQKTLSQASPDADELMSDYESGSPPSRGEMEVAQSMGLYSPASAMCQGKLSPAYNMRRVNSNNNNDHKRRSIGNMLDYDYQLNELNSDNKQKLLRRSLGSAYDLPDLKPAINIKFSTIKYTPSQKNYDQGYDFGERYKILFDEHNKSIEEMQKSKIREQLGVFPARSNNLVGSTSSINTDRTIQSSPIIAAIWCMDYQENLIVVGCANGSLEFWEGTTGRFKCLFDDGSALGISAVRLVGSRVVAAKLNGAVDFLQLESYSEGQQIDWGFTSYRRTHVRTGSAGSPMDLNNYMQTEEDLRCMKIGSHRAHQQAITVLDSEGGRVLTGSQDHTLKVYRLEDQLPLYTLHGHCGPISCLFIDRISPMTSGSGSQDGLLCVWDLLTGACMYSIQAHDGAVAAITCSVSYVISIGTDERLCVWERFQGHLLHTLPAHKAAYSLQLVMLTHHLLITSNQGSLVVWDVRTGEPVREVRLGHKDSCIFVKQMLALRDSVVCDYGRQLRIVRFPLVSDKLD</sequence>
<feature type="repeat" description="WD" evidence="20">
    <location>
        <begin position="876"/>
        <end position="915"/>
    </location>
</feature>
<evidence type="ECO:0000256" key="18">
    <source>
        <dbReference type="ARBA" id="ARBA00023221"/>
    </source>
</evidence>
<evidence type="ECO:0000256" key="17">
    <source>
        <dbReference type="ARBA" id="ARBA00023180"/>
    </source>
</evidence>
<comment type="subcellular location">
    <subcellularLocation>
        <location evidence="2">Cytoplasmic vesicle</location>
        <location evidence="2">COPII-coated vesicle membrane</location>
        <topology evidence="2">Multi-pass membrane protein</topology>
    </subcellularLocation>
    <subcellularLocation>
        <location evidence="1">Endoplasmic reticulum membrane</location>
        <topology evidence="1">Multi-pass membrane protein</topology>
    </subcellularLocation>
    <subcellularLocation>
        <location evidence="3">Golgi apparatus membrane</location>
        <topology evidence="3">Multi-pass membrane protein</topology>
    </subcellularLocation>
</comment>
<dbReference type="InterPro" id="IPR001680">
    <property type="entry name" value="WD40_rpt"/>
</dbReference>